<dbReference type="Gene3D" id="3.30.559.10">
    <property type="entry name" value="Chloramphenicol acetyltransferase-like domain"/>
    <property type="match status" value="1"/>
</dbReference>
<gene>
    <name evidence="1" type="ORF">RH857_06420</name>
</gene>
<organism evidence="1 2">
    <name type="scientific">Nesterenkonia flava</name>
    <dbReference type="NCBI Taxonomy" id="469799"/>
    <lineage>
        <taxon>Bacteria</taxon>
        <taxon>Bacillati</taxon>
        <taxon>Actinomycetota</taxon>
        <taxon>Actinomycetes</taxon>
        <taxon>Micrococcales</taxon>
        <taxon>Micrococcaceae</taxon>
        <taxon>Nesterenkonia</taxon>
    </lineage>
</organism>
<reference evidence="2" key="1">
    <citation type="submission" date="2023-07" db="EMBL/GenBank/DDBJ databases">
        <title>Description of three actinobacteria isolated from air of manufacturing shop in a pharmaceutical factory.</title>
        <authorList>
            <person name="Zhang D.-F."/>
        </authorList>
    </citation>
    <scope>NUCLEOTIDE SEQUENCE [LARGE SCALE GENOMIC DNA]</scope>
    <source>
        <strain evidence="2">CCTCC AB 207010</strain>
    </source>
</reference>
<accession>A0ABU1FUA9</accession>
<protein>
    <submittedName>
        <fullName evidence="1">Peptide synthetase</fullName>
    </submittedName>
</protein>
<evidence type="ECO:0000313" key="1">
    <source>
        <dbReference type="EMBL" id="MDR5711768.1"/>
    </source>
</evidence>
<dbReference type="InterPro" id="IPR023213">
    <property type="entry name" value="CAT-like_dom_sf"/>
</dbReference>
<sequence length="504" mass="54741">MRLTNVSQMQTQAGRLSSYAVAVQPLSPEASGGAASAQLPVSFDQSRHVSFGSRPGSWMGVSFQLPAHASLEQIEQAWLAVVARHGTLQSVFEWAPAARASTPEPLRAAAEAEGPARSGGPDTDLTLQRVQVLPGAWERLRSPAARVPASGFTAPTPAPPRDSEVLSAPEVRAALRAHFDTVCDPFGAPSYRLCVIEDVPGTEPGRGSLRTPQIIIGSDHSHVDAWSLLVLVRDLNACLADVLSGQPVGAQLPEAEPFADHSALFENKPFPPEEVVTRWREILEAGGGAMPSFPLALGDITAPADEVVEVRDVFDAEELAFVEDHARQRGVRLIALAVSVMTRLARELSGQPLRAVFPVHSREDPRWFNSVGWFITNSVLENDDDDIRASYAAVKEAIRLGSYPLAPIMRPYGGMPQDPGMFAMSWLDHRKLPVNVSEELNPQHISAVIRTNGVMIWFVINDSGLHLRCRYPDTRQARRAMRTWLAGLVYGLRAPLEQSPGAPS</sequence>
<dbReference type="Proteomes" id="UP001260872">
    <property type="component" value="Unassembled WGS sequence"/>
</dbReference>
<comment type="caution">
    <text evidence="1">The sequence shown here is derived from an EMBL/GenBank/DDBJ whole genome shotgun (WGS) entry which is preliminary data.</text>
</comment>
<dbReference type="Gene3D" id="3.30.559.30">
    <property type="entry name" value="Nonribosomal peptide synthetase, condensation domain"/>
    <property type="match status" value="1"/>
</dbReference>
<dbReference type="EMBL" id="JAVKGT010000013">
    <property type="protein sequence ID" value="MDR5711768.1"/>
    <property type="molecule type" value="Genomic_DNA"/>
</dbReference>
<keyword evidence="2" id="KW-1185">Reference proteome</keyword>
<proteinExistence type="predicted"/>
<dbReference type="SUPFAM" id="SSF52777">
    <property type="entry name" value="CoA-dependent acyltransferases"/>
    <property type="match status" value="2"/>
</dbReference>
<evidence type="ECO:0000313" key="2">
    <source>
        <dbReference type="Proteomes" id="UP001260872"/>
    </source>
</evidence>
<name>A0ABU1FUA9_9MICC</name>
<dbReference type="RefSeq" id="WP_310537146.1">
    <property type="nucleotide sequence ID" value="NZ_BAAAOC010000090.1"/>
</dbReference>